<dbReference type="PIRSF" id="PIRSF033271">
    <property type="entry name" value="UCP033271"/>
    <property type="match status" value="1"/>
</dbReference>
<dbReference type="Pfam" id="PF06792">
    <property type="entry name" value="UPF0261"/>
    <property type="match status" value="1"/>
</dbReference>
<protein>
    <submittedName>
        <fullName evidence="3">Uncharacterized protein</fullName>
    </submittedName>
</protein>
<dbReference type="Gene3D" id="3.40.50.12030">
    <property type="entry name" value="Uncharacterised protein family UPF0261, NC domain"/>
    <property type="match status" value="1"/>
</dbReference>
<evidence type="ECO:0000259" key="1">
    <source>
        <dbReference type="Pfam" id="PF06792"/>
    </source>
</evidence>
<accession>X0SZC2</accession>
<dbReference type="InterPro" id="IPR044122">
    <property type="entry name" value="UPF0261_N"/>
</dbReference>
<comment type="caution">
    <text evidence="3">The sequence shown here is derived from an EMBL/GenBank/DDBJ whole genome shotgun (WGS) entry which is preliminary data.</text>
</comment>
<evidence type="ECO:0000313" key="3">
    <source>
        <dbReference type="EMBL" id="GAF80451.1"/>
    </source>
</evidence>
<feature type="domain" description="UPF0261" evidence="2">
    <location>
        <begin position="180"/>
        <end position="394"/>
    </location>
</feature>
<proteinExistence type="predicted"/>
<gene>
    <name evidence="3" type="ORF">S01H1_08958</name>
</gene>
<sequence length="397" mass="42509">IVIPVTLDTKGEETEYVKDEIERKGHNTIVIDVGVLGKPLIKADITREEVAQAGGSSLRELVEAAEKGADRTEGTNIMISGVQKIVKDLHSVGKLDGIISLGGSTGTALGTSAMSVLPIGVPKLMVSTGFELQFVGHKDIAMMQTPADILGLNSIMRKTLACAAGAIVGMVEAEVRGPIKPLVGITALGVTTPAVMRIKPLLEERGYDPIAFHTDTQVLDELVQEGRISGIIDLTTFEVMIPLTYHLPEELAEGRLRPAGEKGLPQVIVPGGLDMLIFPGTKETVPPEYKERILHAHGPGTVLARTSKEEVGKAAKIIAERANRATGPVAIVIPLRGFSAVDREGQHFFDPVADGAFAQVIKDTVKESVEIVEVDAHINDDEFAKRVVDTYDRMTGR</sequence>
<reference evidence="3" key="1">
    <citation type="journal article" date="2014" name="Front. Microbiol.">
        <title>High frequency of phylogenetically diverse reductive dehalogenase-homologous genes in deep subseafloor sedimentary metagenomes.</title>
        <authorList>
            <person name="Kawai M."/>
            <person name="Futagami T."/>
            <person name="Toyoda A."/>
            <person name="Takaki Y."/>
            <person name="Nishi S."/>
            <person name="Hori S."/>
            <person name="Arai W."/>
            <person name="Tsubouchi T."/>
            <person name="Morono Y."/>
            <person name="Uchiyama I."/>
            <person name="Ito T."/>
            <person name="Fujiyama A."/>
            <person name="Inagaki F."/>
            <person name="Takami H."/>
        </authorList>
    </citation>
    <scope>NUCLEOTIDE SEQUENCE</scope>
    <source>
        <strain evidence="3">Expedition CK06-06</strain>
    </source>
</reference>
<feature type="domain" description="UPF0261" evidence="1">
    <location>
        <begin position="1"/>
        <end position="174"/>
    </location>
</feature>
<dbReference type="NCBIfam" id="NF002674">
    <property type="entry name" value="PRK02399.1-2"/>
    <property type="match status" value="1"/>
</dbReference>
<name>X0SZC2_9ZZZZ</name>
<dbReference type="EMBL" id="BARS01004582">
    <property type="protein sequence ID" value="GAF80451.1"/>
    <property type="molecule type" value="Genomic_DNA"/>
</dbReference>
<dbReference type="CDD" id="cd15488">
    <property type="entry name" value="Tm-1-like"/>
    <property type="match status" value="1"/>
</dbReference>
<dbReference type="InterPro" id="IPR051353">
    <property type="entry name" value="Tobamovirus_resist_UPF0261"/>
</dbReference>
<dbReference type="Pfam" id="PF23189">
    <property type="entry name" value="UPF0261_C"/>
    <property type="match status" value="1"/>
</dbReference>
<dbReference type="AlphaFoldDB" id="X0SZC2"/>
<dbReference type="PANTHER" id="PTHR31862">
    <property type="entry name" value="UPF0261 DOMAIN PROTEIN (AFU_ORTHOLOGUE AFUA_1G10120)"/>
    <property type="match status" value="1"/>
</dbReference>
<evidence type="ECO:0000259" key="2">
    <source>
        <dbReference type="Pfam" id="PF23189"/>
    </source>
</evidence>
<dbReference type="PANTHER" id="PTHR31862:SF1">
    <property type="entry name" value="UPF0261 DOMAIN PROTEIN (AFU_ORTHOLOGUE AFUA_1G10120)"/>
    <property type="match status" value="1"/>
</dbReference>
<dbReference type="InterPro" id="IPR056778">
    <property type="entry name" value="UPF0261_C"/>
</dbReference>
<feature type="non-terminal residue" evidence="3">
    <location>
        <position position="1"/>
    </location>
</feature>
<organism evidence="3">
    <name type="scientific">marine sediment metagenome</name>
    <dbReference type="NCBI Taxonomy" id="412755"/>
    <lineage>
        <taxon>unclassified sequences</taxon>
        <taxon>metagenomes</taxon>
        <taxon>ecological metagenomes</taxon>
    </lineage>
</organism>
<dbReference type="Gene3D" id="3.40.50.12020">
    <property type="entry name" value="Uncharacterised protein family UPF0261, NN domain"/>
    <property type="match status" value="1"/>
</dbReference>
<dbReference type="InterPro" id="IPR008322">
    <property type="entry name" value="UPF0261"/>
</dbReference>